<proteinExistence type="predicted"/>
<organism evidence="1 2">
    <name type="scientific">Fictibacillus terranigra</name>
    <dbReference type="NCBI Taxonomy" id="3058424"/>
    <lineage>
        <taxon>Bacteria</taxon>
        <taxon>Bacillati</taxon>
        <taxon>Bacillota</taxon>
        <taxon>Bacilli</taxon>
        <taxon>Bacillales</taxon>
        <taxon>Fictibacillaceae</taxon>
        <taxon>Fictibacillus</taxon>
    </lineage>
</organism>
<accession>A0ABT8E605</accession>
<dbReference type="InterPro" id="IPR032710">
    <property type="entry name" value="NTF2-like_dom_sf"/>
</dbReference>
<gene>
    <name evidence="1" type="ORF">QYF49_10030</name>
</gene>
<sequence length="254" mass="29024">MSLATVVAIFCGSTQVFADVHVSGYFRKDGTYVQPHFRSDPDGNFSNNFSTYGNMNPYTGELGTKRFPQYNSYSSNTFPSFLYSYVGDNVYDPEDDTGYDNDYSTDDDIGYDDQEDTTLTEGYSVPAATEEINEIDPESYISGLESSDELKVKKVIVQYLNEINSRNYKGAYNLWDKHWKSQHSYQEFEDGYIDVINFIDFLDTSSTDQGVTAHLQLSTLEGWDETEHSYDITYSVKKVDGQWKIIHGKIKKTE</sequence>
<evidence type="ECO:0000313" key="1">
    <source>
        <dbReference type="EMBL" id="MDN4073338.1"/>
    </source>
</evidence>
<protein>
    <submittedName>
        <fullName evidence="1">Uncharacterized protein</fullName>
    </submittedName>
</protein>
<dbReference type="EMBL" id="JAUHLN010000002">
    <property type="protein sequence ID" value="MDN4073338.1"/>
    <property type="molecule type" value="Genomic_DNA"/>
</dbReference>
<dbReference type="Proteomes" id="UP001168694">
    <property type="component" value="Unassembled WGS sequence"/>
</dbReference>
<dbReference type="RefSeq" id="WP_290399472.1">
    <property type="nucleotide sequence ID" value="NZ_JAUHLN010000002.1"/>
</dbReference>
<evidence type="ECO:0000313" key="2">
    <source>
        <dbReference type="Proteomes" id="UP001168694"/>
    </source>
</evidence>
<dbReference type="SUPFAM" id="SSF54427">
    <property type="entry name" value="NTF2-like"/>
    <property type="match status" value="1"/>
</dbReference>
<keyword evidence="2" id="KW-1185">Reference proteome</keyword>
<reference evidence="1" key="1">
    <citation type="submission" date="2023-06" db="EMBL/GenBank/DDBJ databases">
        <title>Draft Genome Sequences of Representative Paenibacillus Polymyxa, Bacillus cereus, Fictibacillus sp., and Brevibacillus agri Strains Isolated from Amazonian Dark Earth.</title>
        <authorList>
            <person name="Pellegrinetti T.A."/>
            <person name="Cunha I.C.M."/>
            <person name="Chaves M.G."/>
            <person name="Freitas A.S."/>
            <person name="Silva A.V.R."/>
            <person name="Tsai S.M."/>
            <person name="Mendes L.W."/>
        </authorList>
    </citation>
    <scope>NUCLEOTIDE SEQUENCE</scope>
    <source>
        <strain evidence="1">CENA-BCM004</strain>
    </source>
</reference>
<name>A0ABT8E605_9BACL</name>
<comment type="caution">
    <text evidence="1">The sequence shown here is derived from an EMBL/GenBank/DDBJ whole genome shotgun (WGS) entry which is preliminary data.</text>
</comment>